<dbReference type="PANTHER" id="PTHR42778">
    <property type="entry name" value="2-AMINOETHYLPHOSPHONATE--PYRUVATE TRANSAMINASE"/>
    <property type="match status" value="1"/>
</dbReference>
<dbReference type="GO" id="GO:0019700">
    <property type="term" value="P:organic phosphonate catabolic process"/>
    <property type="evidence" value="ECO:0007669"/>
    <property type="project" value="UniProtKB-UniRule"/>
</dbReference>
<keyword evidence="2 7" id="KW-0032">Aminotransferase</keyword>
<dbReference type="NCBIfam" id="TIGR02326">
    <property type="entry name" value="transamin_PhnW"/>
    <property type="match status" value="1"/>
</dbReference>
<dbReference type="InterPro" id="IPR015421">
    <property type="entry name" value="PyrdxlP-dep_Trfase_major"/>
</dbReference>
<dbReference type="InterPro" id="IPR012703">
    <property type="entry name" value="NH2EtPonate_pyrv_transaminase"/>
</dbReference>
<evidence type="ECO:0000313" key="11">
    <source>
        <dbReference type="EMBL" id="OAH57390.1"/>
    </source>
</evidence>
<comment type="caution">
    <text evidence="11">The sequence shown here is derived from an EMBL/GenBank/DDBJ whole genome shotgun (WGS) entry which is preliminary data.</text>
</comment>
<dbReference type="NCBIfam" id="NF010006">
    <property type="entry name" value="PRK13479.1"/>
    <property type="match status" value="1"/>
</dbReference>
<dbReference type="AlphaFoldDB" id="A0A177KVH9"/>
<evidence type="ECO:0000256" key="6">
    <source>
        <dbReference type="ARBA" id="ARBA00049460"/>
    </source>
</evidence>
<dbReference type="InterPro" id="IPR000192">
    <property type="entry name" value="Aminotrans_V_dom"/>
</dbReference>
<dbReference type="EC" id="2.6.1.37" evidence="7"/>
<feature type="binding site" evidence="8">
    <location>
        <position position="336"/>
    </location>
    <ligand>
        <name>substrate</name>
    </ligand>
</feature>
<keyword evidence="4 7" id="KW-0663">Pyridoxal phosphate</keyword>
<comment type="similarity">
    <text evidence="7">Belongs to the class-V pyridoxal-phosphate-dependent aminotransferase family. PhnW subfamily.</text>
</comment>
<name>A0A177KVH9_9BACI</name>
<dbReference type="Gene3D" id="3.90.1150.10">
    <property type="entry name" value="Aspartate Aminotransferase, domain 1"/>
    <property type="match status" value="1"/>
</dbReference>
<comment type="subunit">
    <text evidence="7">Homodimer.</text>
</comment>
<accession>A0A177KVH9</accession>
<comment type="catalytic activity">
    <reaction evidence="6 7">
        <text>(2-aminoethyl)phosphonate + pyruvate = phosphonoacetaldehyde + L-alanine</text>
        <dbReference type="Rhea" id="RHEA:17021"/>
        <dbReference type="ChEBI" id="CHEBI:15361"/>
        <dbReference type="ChEBI" id="CHEBI:57418"/>
        <dbReference type="ChEBI" id="CHEBI:57972"/>
        <dbReference type="ChEBI" id="CHEBI:58383"/>
        <dbReference type="EC" id="2.6.1.37"/>
    </reaction>
</comment>
<protein>
    <recommendedName>
        <fullName evidence="7">2-aminoethylphosphonate--pyruvate transaminase</fullName>
        <ecNumber evidence="7">2.6.1.37</ecNumber>
    </recommendedName>
    <alternativeName>
        <fullName evidence="7">2-aminoethylphosphonate aminotransferase</fullName>
    </alternativeName>
    <alternativeName>
        <fullName evidence="7">AEP transaminase</fullName>
        <shortName evidence="7">AEPT</shortName>
    </alternativeName>
</protein>
<evidence type="ECO:0000313" key="12">
    <source>
        <dbReference type="Proteomes" id="UP000077271"/>
    </source>
</evidence>
<organism evidence="11 12">
    <name type="scientific">Domibacillus aminovorans</name>
    <dbReference type="NCBI Taxonomy" id="29332"/>
    <lineage>
        <taxon>Bacteria</taxon>
        <taxon>Bacillati</taxon>
        <taxon>Bacillota</taxon>
        <taxon>Bacilli</taxon>
        <taxon>Bacillales</taxon>
        <taxon>Bacillaceae</taxon>
        <taxon>Domibacillus</taxon>
    </lineage>
</organism>
<comment type="cofactor">
    <cofactor evidence="1 7 9">
        <name>pyridoxal 5'-phosphate</name>
        <dbReference type="ChEBI" id="CHEBI:597326"/>
    </cofactor>
</comment>
<keyword evidence="3 7" id="KW-0808">Transferase</keyword>
<evidence type="ECO:0000259" key="10">
    <source>
        <dbReference type="Pfam" id="PF00266"/>
    </source>
</evidence>
<dbReference type="SUPFAM" id="SSF53383">
    <property type="entry name" value="PLP-dependent transferases"/>
    <property type="match status" value="1"/>
</dbReference>
<comment type="function">
    <text evidence="7">Involved in phosphonate degradation.</text>
</comment>
<dbReference type="HAMAP" id="MF_01376">
    <property type="entry name" value="PhnW_aminotrans_5"/>
    <property type="match status" value="1"/>
</dbReference>
<evidence type="ECO:0000256" key="7">
    <source>
        <dbReference type="HAMAP-Rule" id="MF_01376"/>
    </source>
</evidence>
<dbReference type="Gene3D" id="3.40.640.10">
    <property type="entry name" value="Type I PLP-dependent aspartate aminotransferase-like (Major domain)"/>
    <property type="match status" value="1"/>
</dbReference>
<dbReference type="InterPro" id="IPR015422">
    <property type="entry name" value="PyrdxlP-dep_Trfase_small"/>
</dbReference>
<dbReference type="OrthoDB" id="389074at2"/>
<feature type="domain" description="Aminotransferase class V" evidence="10">
    <location>
        <begin position="31"/>
        <end position="302"/>
    </location>
</feature>
<evidence type="ECO:0000256" key="8">
    <source>
        <dbReference type="PIRSR" id="PIRSR000524-1"/>
    </source>
</evidence>
<feature type="modified residue" description="N6-(pyridoxal phosphate)lysine" evidence="7 9">
    <location>
        <position position="191"/>
    </location>
</feature>
<gene>
    <name evidence="7" type="primary">phnW</name>
    <name evidence="11" type="ORF">AWH48_19080</name>
</gene>
<reference evidence="11 12" key="1">
    <citation type="submission" date="2016-01" db="EMBL/GenBank/DDBJ databases">
        <title>Investigation of taxonomic status of Bacillus aminovorans.</title>
        <authorList>
            <person name="Verma A."/>
            <person name="Pal Y."/>
            <person name="Krishnamurthi S."/>
        </authorList>
    </citation>
    <scope>NUCLEOTIDE SEQUENCE [LARGE SCALE GENOMIC DNA]</scope>
    <source>
        <strain evidence="11 12">DSM 4337</strain>
    </source>
</reference>
<dbReference type="Proteomes" id="UP000077271">
    <property type="component" value="Unassembled WGS sequence"/>
</dbReference>
<proteinExistence type="inferred from homology"/>
<dbReference type="NCBIfam" id="TIGR03301">
    <property type="entry name" value="PhnW-AepZ"/>
    <property type="match status" value="1"/>
</dbReference>
<evidence type="ECO:0000256" key="5">
    <source>
        <dbReference type="ARBA" id="ARBA00023317"/>
    </source>
</evidence>
<dbReference type="PIRSF" id="PIRSF000524">
    <property type="entry name" value="SPT"/>
    <property type="match status" value="1"/>
</dbReference>
<dbReference type="PANTHER" id="PTHR42778:SF1">
    <property type="entry name" value="2-AMINOETHYLPHOSPHONATE--PYRUVATE TRANSAMINASE"/>
    <property type="match status" value="1"/>
</dbReference>
<keyword evidence="5 7" id="KW-0670">Pyruvate</keyword>
<evidence type="ECO:0000256" key="1">
    <source>
        <dbReference type="ARBA" id="ARBA00001933"/>
    </source>
</evidence>
<evidence type="ECO:0000256" key="4">
    <source>
        <dbReference type="ARBA" id="ARBA00022898"/>
    </source>
</evidence>
<evidence type="ECO:0000256" key="3">
    <source>
        <dbReference type="ARBA" id="ARBA00022679"/>
    </source>
</evidence>
<dbReference type="EMBL" id="LQWZ01000014">
    <property type="protein sequence ID" value="OAH57390.1"/>
    <property type="molecule type" value="Genomic_DNA"/>
</dbReference>
<dbReference type="RefSeq" id="WP_018395317.1">
    <property type="nucleotide sequence ID" value="NZ_LQWZ01000014.1"/>
</dbReference>
<sequence length="367" mass="40302">MVRSLLLTPGPLTTTDAVKTVMMGDWCTWEEEYKKLTRGIRSQLVKLAGGGDQYTAVLMQGSGTFSVEAAIGTFISKEDHVLIGVNGAYGRRMVEIAERLHIPYSTVTADDTMALEVASFEEKLRADSSITHVMFVHSETTAGLLNPAQDICGIAKQFGKTTMVDAMSSFGGMDMSMANWNMDVLVSSSNKCLQGVPGFGFVLANRALLKSRKGCAPSLSLDVYDQFETMENDGGKWRFTSPTHAVHAFSQALLELDEEGGVLAREARYRENQETLIAGMEALGFKTAVSKSIQSPFIVSFLYLDRAFSFDTFYRALKADGFIIYPGKLTDLPAFRIGTIGDIHVSDIQRLLESIKTYMTVRGAIRI</sequence>
<dbReference type="InterPro" id="IPR015424">
    <property type="entry name" value="PyrdxlP-dep_Trfase"/>
</dbReference>
<dbReference type="GO" id="GO:0047304">
    <property type="term" value="F:2-aminoethylphosphonate-pyruvate transaminase activity"/>
    <property type="evidence" value="ECO:0007669"/>
    <property type="project" value="UniProtKB-UniRule"/>
</dbReference>
<evidence type="ECO:0000256" key="2">
    <source>
        <dbReference type="ARBA" id="ARBA00022576"/>
    </source>
</evidence>
<dbReference type="Pfam" id="PF00266">
    <property type="entry name" value="Aminotran_5"/>
    <property type="match status" value="1"/>
</dbReference>
<evidence type="ECO:0000256" key="9">
    <source>
        <dbReference type="PIRSR" id="PIRSR000524-50"/>
    </source>
</evidence>
<dbReference type="InterPro" id="IPR024169">
    <property type="entry name" value="SP_NH2Trfase/AEP_transaminase"/>
</dbReference>